<sequence length="349" mass="39371">MKIVIDVPEEIVREVKEAVKRGGYEDSKEFIRTAIETQIELETSEQQTLLTFDDAFEELEQSDSLPHNQSKPEPSDVHQVQAELENRSFEPLQVVNEPDRSRLDDGPLWGQYNRVFPIKLVTRRLANVLLGKSGDEEWIELERFSDQTATVARNVGKKLLEEDEAKSRGRGEKLSAALPIGDNAQKSMDRFKSHFVGYSDRNGNLTGAPAHLLFVDITSESPSKIGLTDAGRQLASIHNPLLDDGLSADEALSRDEVEFLVSFFREELPAEYEAMLTIARAIENDQTRPTQLTERIATLNQSWTDAQAKTIRSGLVSRMYEMGMVKRHRVGQRGTAYELTLRGESLLKL</sequence>
<evidence type="ECO:0000313" key="1">
    <source>
        <dbReference type="EMBL" id="EJN57784.1"/>
    </source>
</evidence>
<gene>
    <name evidence="1" type="ORF">HSB1_38690</name>
</gene>
<dbReference type="eggNOG" id="arCOG01011">
    <property type="taxonomic scope" value="Archaea"/>
</dbReference>
<evidence type="ECO:0000313" key="2">
    <source>
        <dbReference type="Proteomes" id="UP000007813"/>
    </source>
</evidence>
<protein>
    <submittedName>
        <fullName evidence="1">Uncharacterized protein</fullName>
    </submittedName>
</protein>
<dbReference type="Proteomes" id="UP000007813">
    <property type="component" value="Unassembled WGS sequence"/>
</dbReference>
<reference evidence="1 2" key="1">
    <citation type="journal article" date="2012" name="J. Bacteriol.">
        <title>Draft Genome Sequence of the Extremely Halophilic Archaeon Halogranum salarium B-1T.</title>
        <authorList>
            <person name="Kim K.K."/>
            <person name="Lee K.C."/>
            <person name="Lee J.S."/>
        </authorList>
    </citation>
    <scope>NUCLEOTIDE SEQUENCE [LARGE SCALE GENOMIC DNA]</scope>
    <source>
        <strain evidence="1 2">B-1</strain>
    </source>
</reference>
<dbReference type="OrthoDB" id="275223at2157"/>
<name>J3JDU1_9EURY</name>
<organism evidence="1 2">
    <name type="scientific">Halogranum salarium B-1</name>
    <dbReference type="NCBI Taxonomy" id="1210908"/>
    <lineage>
        <taxon>Archaea</taxon>
        <taxon>Methanobacteriati</taxon>
        <taxon>Methanobacteriota</taxon>
        <taxon>Stenosarchaea group</taxon>
        <taxon>Halobacteria</taxon>
        <taxon>Halobacteriales</taxon>
        <taxon>Haloferacaceae</taxon>
    </lineage>
</organism>
<dbReference type="EMBL" id="ALJD01000010">
    <property type="protein sequence ID" value="EJN57784.1"/>
    <property type="molecule type" value="Genomic_DNA"/>
</dbReference>
<dbReference type="CDD" id="cd22231">
    <property type="entry name" value="RHH_NikR_HicB-like"/>
    <property type="match status" value="1"/>
</dbReference>
<accession>J3JDU1</accession>
<proteinExistence type="predicted"/>
<dbReference type="RefSeq" id="WP_009377013.1">
    <property type="nucleotide sequence ID" value="NZ_ALJD01000010.1"/>
</dbReference>
<comment type="caution">
    <text evidence="1">The sequence shown here is derived from an EMBL/GenBank/DDBJ whole genome shotgun (WGS) entry which is preliminary data.</text>
</comment>
<dbReference type="AlphaFoldDB" id="J3JDU1"/>